<proteinExistence type="predicted"/>
<gene>
    <name evidence="1" type="ORF">Ahy_B02g060255</name>
</gene>
<evidence type="ECO:0008006" key="3">
    <source>
        <dbReference type="Google" id="ProtNLM"/>
    </source>
</evidence>
<accession>A0A445AI34</accession>
<dbReference type="AlphaFoldDB" id="A0A445AI34"/>
<protein>
    <recommendedName>
        <fullName evidence="3">Aminotransferase-like plant mobile domain-containing protein</fullName>
    </recommendedName>
</protein>
<evidence type="ECO:0000313" key="1">
    <source>
        <dbReference type="EMBL" id="RYR26099.1"/>
    </source>
</evidence>
<keyword evidence="2" id="KW-1185">Reference proteome</keyword>
<reference evidence="1 2" key="1">
    <citation type="submission" date="2019-01" db="EMBL/GenBank/DDBJ databases">
        <title>Sequencing of cultivated peanut Arachis hypogaea provides insights into genome evolution and oil improvement.</title>
        <authorList>
            <person name="Chen X."/>
        </authorList>
    </citation>
    <scope>NUCLEOTIDE SEQUENCE [LARGE SCALE GENOMIC DNA]</scope>
    <source>
        <strain evidence="2">cv. Fuhuasheng</strain>
        <tissue evidence="1">Leaves</tissue>
    </source>
</reference>
<sequence length="180" mass="21123">MAACGASPQCQAFGGSTTSRAKKRVVHTEACLVAGPCPPDAPTDDPETLWQYARCYIMLLIGGYLLTDKLNNLVHLRWLPLLEDFGRCRALSWGSAIYQRFPQWCPVDRRNYQYPMAVRLVRLQQQSRNQHEARVLRWWVSINRLRFDEALCHPWFFKKEEWGTWMSVFPLIYFNIVLFH</sequence>
<dbReference type="EMBL" id="SDMP01000012">
    <property type="protein sequence ID" value="RYR26099.1"/>
    <property type="molecule type" value="Genomic_DNA"/>
</dbReference>
<organism evidence="1 2">
    <name type="scientific">Arachis hypogaea</name>
    <name type="common">Peanut</name>
    <dbReference type="NCBI Taxonomy" id="3818"/>
    <lineage>
        <taxon>Eukaryota</taxon>
        <taxon>Viridiplantae</taxon>
        <taxon>Streptophyta</taxon>
        <taxon>Embryophyta</taxon>
        <taxon>Tracheophyta</taxon>
        <taxon>Spermatophyta</taxon>
        <taxon>Magnoliopsida</taxon>
        <taxon>eudicotyledons</taxon>
        <taxon>Gunneridae</taxon>
        <taxon>Pentapetalae</taxon>
        <taxon>rosids</taxon>
        <taxon>fabids</taxon>
        <taxon>Fabales</taxon>
        <taxon>Fabaceae</taxon>
        <taxon>Papilionoideae</taxon>
        <taxon>50 kb inversion clade</taxon>
        <taxon>dalbergioids sensu lato</taxon>
        <taxon>Dalbergieae</taxon>
        <taxon>Pterocarpus clade</taxon>
        <taxon>Arachis</taxon>
    </lineage>
</organism>
<comment type="caution">
    <text evidence="1">The sequence shown here is derived from an EMBL/GenBank/DDBJ whole genome shotgun (WGS) entry which is preliminary data.</text>
</comment>
<name>A0A445AI34_ARAHY</name>
<dbReference type="Proteomes" id="UP000289738">
    <property type="component" value="Chromosome B02"/>
</dbReference>
<evidence type="ECO:0000313" key="2">
    <source>
        <dbReference type="Proteomes" id="UP000289738"/>
    </source>
</evidence>